<dbReference type="SUPFAM" id="SSF52172">
    <property type="entry name" value="CheY-like"/>
    <property type="match status" value="1"/>
</dbReference>
<dbReference type="GO" id="GO:0000155">
    <property type="term" value="F:phosphorelay sensor kinase activity"/>
    <property type="evidence" value="ECO:0007669"/>
    <property type="project" value="InterPro"/>
</dbReference>
<evidence type="ECO:0000313" key="10">
    <source>
        <dbReference type="EMBL" id="RKP45842.1"/>
    </source>
</evidence>
<keyword evidence="7" id="KW-0175">Coiled coil</keyword>
<dbReference type="InterPro" id="IPR035965">
    <property type="entry name" value="PAS-like_dom_sf"/>
</dbReference>
<evidence type="ECO:0000259" key="8">
    <source>
        <dbReference type="PROSITE" id="PS50110"/>
    </source>
</evidence>
<evidence type="ECO:0000256" key="2">
    <source>
        <dbReference type="ARBA" id="ARBA00012438"/>
    </source>
</evidence>
<dbReference type="InterPro" id="IPR011006">
    <property type="entry name" value="CheY-like_superfamily"/>
</dbReference>
<dbReference type="Gene3D" id="3.30.450.20">
    <property type="entry name" value="PAS domain"/>
    <property type="match status" value="1"/>
</dbReference>
<dbReference type="SMART" id="SM00091">
    <property type="entry name" value="PAS"/>
    <property type="match status" value="1"/>
</dbReference>
<dbReference type="InterPro" id="IPR003661">
    <property type="entry name" value="HisK_dim/P_dom"/>
</dbReference>
<dbReference type="CDD" id="cd00082">
    <property type="entry name" value="HisKA"/>
    <property type="match status" value="1"/>
</dbReference>
<comment type="catalytic activity">
    <reaction evidence="1">
        <text>ATP + protein L-histidine = ADP + protein N-phospho-L-histidine.</text>
        <dbReference type="EC" id="2.7.13.3"/>
    </reaction>
</comment>
<evidence type="ECO:0000256" key="5">
    <source>
        <dbReference type="ARBA" id="ARBA00023012"/>
    </source>
</evidence>
<keyword evidence="11" id="KW-1185">Reference proteome</keyword>
<dbReference type="RefSeq" id="WP_120979795.1">
    <property type="nucleotide sequence ID" value="NZ_RBZM01000014.1"/>
</dbReference>
<dbReference type="SUPFAM" id="SSF47384">
    <property type="entry name" value="Homodimeric domain of signal transducing histidine kinase"/>
    <property type="match status" value="1"/>
</dbReference>
<feature type="modified residue" description="4-aspartylphosphate" evidence="6">
    <location>
        <position position="57"/>
    </location>
</feature>
<dbReference type="CDD" id="cd00130">
    <property type="entry name" value="PAS"/>
    <property type="match status" value="1"/>
</dbReference>
<evidence type="ECO:0000256" key="3">
    <source>
        <dbReference type="ARBA" id="ARBA00022679"/>
    </source>
</evidence>
<feature type="domain" description="Response regulatory" evidence="8">
    <location>
        <begin position="8"/>
        <end position="125"/>
    </location>
</feature>
<feature type="domain" description="PAS" evidence="9">
    <location>
        <begin position="165"/>
        <end position="209"/>
    </location>
</feature>
<dbReference type="PROSITE" id="PS50110">
    <property type="entry name" value="RESPONSE_REGULATORY"/>
    <property type="match status" value="1"/>
</dbReference>
<dbReference type="InterPro" id="IPR001789">
    <property type="entry name" value="Sig_transdc_resp-reg_receiver"/>
</dbReference>
<dbReference type="Pfam" id="PF00512">
    <property type="entry name" value="HisKA"/>
    <property type="match status" value="1"/>
</dbReference>
<evidence type="ECO:0000256" key="1">
    <source>
        <dbReference type="ARBA" id="ARBA00000085"/>
    </source>
</evidence>
<dbReference type="Gene3D" id="1.10.287.130">
    <property type="match status" value="1"/>
</dbReference>
<dbReference type="SMART" id="SM00448">
    <property type="entry name" value="REC"/>
    <property type="match status" value="1"/>
</dbReference>
<dbReference type="Proteomes" id="UP000282076">
    <property type="component" value="Unassembled WGS sequence"/>
</dbReference>
<dbReference type="SUPFAM" id="SSF55785">
    <property type="entry name" value="PYP-like sensor domain (PAS domain)"/>
    <property type="match status" value="1"/>
</dbReference>
<evidence type="ECO:0000313" key="11">
    <source>
        <dbReference type="Proteomes" id="UP000282076"/>
    </source>
</evidence>
<dbReference type="Pfam" id="PF00989">
    <property type="entry name" value="PAS"/>
    <property type="match status" value="1"/>
</dbReference>
<keyword evidence="3" id="KW-0808">Transferase</keyword>
<dbReference type="PROSITE" id="PS50112">
    <property type="entry name" value="PAS"/>
    <property type="match status" value="1"/>
</dbReference>
<evidence type="ECO:0000256" key="4">
    <source>
        <dbReference type="ARBA" id="ARBA00022777"/>
    </source>
</evidence>
<dbReference type="Pfam" id="PF00072">
    <property type="entry name" value="Response_reg"/>
    <property type="match status" value="1"/>
</dbReference>
<dbReference type="NCBIfam" id="TIGR00229">
    <property type="entry name" value="sensory_box"/>
    <property type="match status" value="1"/>
</dbReference>
<evidence type="ECO:0000256" key="7">
    <source>
        <dbReference type="SAM" id="Coils"/>
    </source>
</evidence>
<dbReference type="InterPro" id="IPR013767">
    <property type="entry name" value="PAS_fold"/>
</dbReference>
<dbReference type="OrthoDB" id="9790669at2"/>
<sequence>MPDLKPVSLLIVDDHPDNLLALEATLAGEGYRLVRAESGEEALRHLLREDFAVIVLDVQMPGMDGFETARLIKARDRTKDTPILFISANNREAVDQFEGYSAGAIDYLIKPVTASIVKAKIAGFVRLYQNNRELEAKRNELYRQKEELESVNAELLRVTYELSTEEAKSRMIFDTSIDGMFTFDINGTIRSVNPALERLFGYAAEELIGLSAGELLPSLEEMKRAETTGLNEDRDPVRYLTGLVSERVAVRKSGVAFEAEIQLGQALINRERLFACTVRDITERKGTLRQLTEAKNAAERASSAKSEFLAVISHEIRTPMNGLIGVSELLLESSVTEEGKGFPPSD</sequence>
<evidence type="ECO:0000256" key="6">
    <source>
        <dbReference type="PROSITE-ProRule" id="PRU00169"/>
    </source>
</evidence>
<accession>A0A494X6A4</accession>
<dbReference type="InterPro" id="IPR036097">
    <property type="entry name" value="HisK_dim/P_sf"/>
</dbReference>
<name>A0A494X6A4_9BACL</name>
<proteinExistence type="predicted"/>
<feature type="coiled-coil region" evidence="7">
    <location>
        <begin position="124"/>
        <end position="158"/>
    </location>
</feature>
<dbReference type="EC" id="2.7.13.3" evidence="2"/>
<dbReference type="PANTHER" id="PTHR43047">
    <property type="entry name" value="TWO-COMPONENT HISTIDINE PROTEIN KINASE"/>
    <property type="match status" value="1"/>
</dbReference>
<dbReference type="AlphaFoldDB" id="A0A494X6A4"/>
<keyword evidence="6" id="KW-0597">Phosphoprotein</keyword>
<keyword evidence="5" id="KW-0902">Two-component regulatory system</keyword>
<dbReference type="EMBL" id="RBZM01000014">
    <property type="protein sequence ID" value="RKP45842.1"/>
    <property type="molecule type" value="Genomic_DNA"/>
</dbReference>
<keyword evidence="4" id="KW-0418">Kinase</keyword>
<gene>
    <name evidence="10" type="ORF">D7Z26_25165</name>
</gene>
<dbReference type="Gene3D" id="3.40.50.2300">
    <property type="match status" value="1"/>
</dbReference>
<evidence type="ECO:0000259" key="9">
    <source>
        <dbReference type="PROSITE" id="PS50112"/>
    </source>
</evidence>
<organism evidence="10 11">
    <name type="scientific">Cohnella endophytica</name>
    <dbReference type="NCBI Taxonomy" id="2419778"/>
    <lineage>
        <taxon>Bacteria</taxon>
        <taxon>Bacillati</taxon>
        <taxon>Bacillota</taxon>
        <taxon>Bacilli</taxon>
        <taxon>Bacillales</taxon>
        <taxon>Paenibacillaceae</taxon>
        <taxon>Cohnella</taxon>
    </lineage>
</organism>
<protein>
    <recommendedName>
        <fullName evidence="2">histidine kinase</fullName>
        <ecNumber evidence="2">2.7.13.3</ecNumber>
    </recommendedName>
</protein>
<dbReference type="PANTHER" id="PTHR43047:SF64">
    <property type="entry name" value="HISTIDINE KINASE CONTAINING CHEY-HOMOLOGOUS RECEIVER DOMAIN AND PAS DOMAIN-RELATED"/>
    <property type="match status" value="1"/>
</dbReference>
<comment type="caution">
    <text evidence="10">The sequence shown here is derived from an EMBL/GenBank/DDBJ whole genome shotgun (WGS) entry which is preliminary data.</text>
</comment>
<dbReference type="GO" id="GO:0006355">
    <property type="term" value="P:regulation of DNA-templated transcription"/>
    <property type="evidence" value="ECO:0007669"/>
    <property type="project" value="InterPro"/>
</dbReference>
<reference evidence="10 11" key="1">
    <citation type="submission" date="2018-10" db="EMBL/GenBank/DDBJ databases">
        <title>Cohnella sp. M2MS4P-1, whole genome shotgun sequence.</title>
        <authorList>
            <person name="Tuo L."/>
        </authorList>
    </citation>
    <scope>NUCLEOTIDE SEQUENCE [LARGE SCALE GENOMIC DNA]</scope>
    <source>
        <strain evidence="10 11">M2MS4P-1</strain>
    </source>
</reference>
<dbReference type="InterPro" id="IPR000014">
    <property type="entry name" value="PAS"/>
</dbReference>